<evidence type="ECO:0000256" key="3">
    <source>
        <dbReference type="ARBA" id="ARBA00023242"/>
    </source>
</evidence>
<evidence type="ECO:0000256" key="1">
    <source>
        <dbReference type="ARBA" id="ARBA00004123"/>
    </source>
</evidence>
<evidence type="ECO:0000256" key="2">
    <source>
        <dbReference type="ARBA" id="ARBA00005907"/>
    </source>
</evidence>
<dbReference type="Pfam" id="PF03715">
    <property type="entry name" value="Noc2"/>
    <property type="match status" value="2"/>
</dbReference>
<dbReference type="GO" id="GO:0030690">
    <property type="term" value="C:Noc1p-Noc2p complex"/>
    <property type="evidence" value="ECO:0007669"/>
    <property type="project" value="TreeGrafter"/>
</dbReference>
<protein>
    <recommendedName>
        <fullName evidence="7">Nucleolar complex protein 2 homolog</fullName>
    </recommendedName>
</protein>
<proteinExistence type="inferred from homology"/>
<comment type="caution">
    <text evidence="5">The sequence shown here is derived from an EMBL/GenBank/DDBJ whole genome shotgun (WGS) entry which is preliminary data.</text>
</comment>
<dbReference type="GO" id="GO:0005654">
    <property type="term" value="C:nucleoplasm"/>
    <property type="evidence" value="ECO:0007669"/>
    <property type="project" value="TreeGrafter"/>
</dbReference>
<dbReference type="PANTHER" id="PTHR12687">
    <property type="entry name" value="NUCLEOLAR COMPLEX 2 AND RAD4-RELATED"/>
    <property type="match status" value="1"/>
</dbReference>
<gene>
    <name evidence="5" type="ORF">MN116_004483</name>
</gene>
<evidence type="ECO:0008006" key="7">
    <source>
        <dbReference type="Google" id="ProtNLM"/>
    </source>
</evidence>
<evidence type="ECO:0000256" key="4">
    <source>
        <dbReference type="SAM" id="MobiDB-lite"/>
    </source>
</evidence>
<dbReference type="GO" id="GO:0042273">
    <property type="term" value="P:ribosomal large subunit biogenesis"/>
    <property type="evidence" value="ECO:0007669"/>
    <property type="project" value="TreeGrafter"/>
</dbReference>
<keyword evidence="6" id="KW-1185">Reference proteome</keyword>
<evidence type="ECO:0000313" key="6">
    <source>
        <dbReference type="Proteomes" id="UP001292079"/>
    </source>
</evidence>
<keyword evidence="3" id="KW-0539">Nucleus</keyword>
<dbReference type="EMBL" id="JALJAT010000002">
    <property type="protein sequence ID" value="KAK4473320.1"/>
    <property type="molecule type" value="Genomic_DNA"/>
</dbReference>
<name>A0AAE2D7V5_SCHME</name>
<accession>A0AAE2D7V5</accession>
<reference evidence="5" key="1">
    <citation type="submission" date="2022-04" db="EMBL/GenBank/DDBJ databases">
        <authorList>
            <person name="Xu L."/>
            <person name="Lv Z."/>
        </authorList>
    </citation>
    <scope>NUCLEOTIDE SEQUENCE</scope>
    <source>
        <strain evidence="5">LV_2022a</strain>
    </source>
</reference>
<comment type="similarity">
    <text evidence="2">Belongs to the NOC2 family.</text>
</comment>
<sequence length="733" mass="83779">MWGLGASENDKLYTIRLFAEWDLSLVLTNPLDTNASHRSSVAENDAILLFVHSQLKALTPDLSLTFLKPNVRDYLENHCVMAFQSEQRTQIFYRKFSADRVASTNFGGMLKSLLQDPVLDLRRINNKIPKLIRHEKLEKKFFKLMVKTWSEDEDSRRLLAFLNIMKALSSKKECTGLCIKLMFVAFVRNCKFVLGSNIAQINLMHECLLEMFSKNLDEAYMHAFVYTRQLAITLRKAYSSKTKEDIQSVANWQFVCSLRLWCDFASRYGNDHALIQSLIHPLSQLVYGTIKLNKGQRWLPLHFHCISMLHNIAGVPVLCELKPSEDKRMSTDDDNKLPLVGKSLSTNARLLIPTLPLLLDVFQLVNFNQRSGRVSNAPLDLRLLLHFTPSQLHETASKDAIISWLFDLLAECMALHANSIVFPEYSLPFINEIKQFLRVCRVASFCRQMKALLIKVREHSEWIVKCRRRIRNLANKNDILNIESTCTLFDNSNKLLPFWQFYVQHKKIRSTELNRLTESNKKEPIPSTEYDSNKLKTNSDNSDTESEHSDSSYDIDDGKTVTHISKSKGKQKDKKAKTKDKQHNSPGTEHDKSNEHTLNADDESDESDFDLEAALMDEDDNKSVSNCDLDELDDFELEGVSSDDYSDTDNSLGEKVSNDGSDIEMTDLSKPKISKAQRKTKTTVKKASSHLVLKKSIPKMKITTKLRGTKSDGVKVIKKSKKKDKAKKVIPVN</sequence>
<feature type="region of interest" description="Disordered" evidence="4">
    <location>
        <begin position="515"/>
        <end position="605"/>
    </location>
</feature>
<dbReference type="PANTHER" id="PTHR12687:SF4">
    <property type="entry name" value="NUCLEOLAR COMPLEX PROTEIN 2 HOMOLOG"/>
    <property type="match status" value="1"/>
</dbReference>
<feature type="compositionally biased region" description="Basic and acidic residues" evidence="4">
    <location>
        <begin position="579"/>
        <end position="599"/>
    </location>
</feature>
<dbReference type="GO" id="GO:0005730">
    <property type="term" value="C:nucleolus"/>
    <property type="evidence" value="ECO:0007669"/>
    <property type="project" value="TreeGrafter"/>
</dbReference>
<dbReference type="AlphaFoldDB" id="A0AAE2D7V5"/>
<feature type="compositionally biased region" description="Basic and acidic residues" evidence="4">
    <location>
        <begin position="545"/>
        <end position="560"/>
    </location>
</feature>
<dbReference type="Proteomes" id="UP001292079">
    <property type="component" value="Unassembled WGS sequence"/>
</dbReference>
<dbReference type="InterPro" id="IPR005343">
    <property type="entry name" value="Noc2"/>
</dbReference>
<feature type="region of interest" description="Disordered" evidence="4">
    <location>
        <begin position="638"/>
        <end position="669"/>
    </location>
</feature>
<evidence type="ECO:0000313" key="5">
    <source>
        <dbReference type="EMBL" id="KAK4473320.1"/>
    </source>
</evidence>
<comment type="subcellular location">
    <subcellularLocation>
        <location evidence="1">Nucleus</location>
    </subcellularLocation>
</comment>
<feature type="compositionally biased region" description="Basic residues" evidence="4">
    <location>
        <begin position="565"/>
        <end position="578"/>
    </location>
</feature>
<dbReference type="GO" id="GO:0030691">
    <property type="term" value="C:Noc2p-Noc3p complex"/>
    <property type="evidence" value="ECO:0007669"/>
    <property type="project" value="TreeGrafter"/>
</dbReference>
<organism evidence="5 6">
    <name type="scientific">Schistosoma mekongi</name>
    <name type="common">Parasitic worm</name>
    <dbReference type="NCBI Taxonomy" id="38744"/>
    <lineage>
        <taxon>Eukaryota</taxon>
        <taxon>Metazoa</taxon>
        <taxon>Spiralia</taxon>
        <taxon>Lophotrochozoa</taxon>
        <taxon>Platyhelminthes</taxon>
        <taxon>Trematoda</taxon>
        <taxon>Digenea</taxon>
        <taxon>Strigeidida</taxon>
        <taxon>Schistosomatoidea</taxon>
        <taxon>Schistosomatidae</taxon>
        <taxon>Schistosoma</taxon>
    </lineage>
</organism>
<reference evidence="5" key="2">
    <citation type="journal article" date="2023" name="Infect Dis Poverty">
        <title>Chromosome-scale genome of the human blood fluke Schistosoma mekongi and its implications for public health.</title>
        <authorList>
            <person name="Zhou M."/>
            <person name="Xu L."/>
            <person name="Xu D."/>
            <person name="Chen W."/>
            <person name="Khan J."/>
            <person name="Hu Y."/>
            <person name="Huang H."/>
            <person name="Wei H."/>
            <person name="Zhang Y."/>
            <person name="Chusongsang P."/>
            <person name="Tanasarnprasert K."/>
            <person name="Hu X."/>
            <person name="Limpanont Y."/>
            <person name="Lv Z."/>
        </authorList>
    </citation>
    <scope>NUCLEOTIDE SEQUENCE</scope>
    <source>
        <strain evidence="5">LV_2022a</strain>
    </source>
</reference>